<dbReference type="GO" id="GO:0003700">
    <property type="term" value="F:DNA-binding transcription factor activity"/>
    <property type="evidence" value="ECO:0007669"/>
    <property type="project" value="InterPro"/>
</dbReference>
<dbReference type="PROSITE" id="PS50949">
    <property type="entry name" value="HTH_GNTR"/>
    <property type="match status" value="1"/>
</dbReference>
<evidence type="ECO:0000313" key="6">
    <source>
        <dbReference type="Proteomes" id="UP000298642"/>
    </source>
</evidence>
<organism evidence="5 6">
    <name type="scientific">Dysosmobacter welbionis</name>
    <dbReference type="NCBI Taxonomy" id="2093857"/>
    <lineage>
        <taxon>Bacteria</taxon>
        <taxon>Bacillati</taxon>
        <taxon>Bacillota</taxon>
        <taxon>Clostridia</taxon>
        <taxon>Eubacteriales</taxon>
        <taxon>Oscillospiraceae</taxon>
        <taxon>Dysosmobacter</taxon>
    </lineage>
</organism>
<keyword evidence="1" id="KW-0805">Transcription regulation</keyword>
<dbReference type="PANTHER" id="PTHR38445:SF6">
    <property type="entry name" value="GNTR-FAMILY TRANSCRIPTIONAL REGULATOR"/>
    <property type="match status" value="1"/>
</dbReference>
<dbReference type="CDD" id="cd07377">
    <property type="entry name" value="WHTH_GntR"/>
    <property type="match status" value="1"/>
</dbReference>
<evidence type="ECO:0000256" key="2">
    <source>
        <dbReference type="ARBA" id="ARBA00023125"/>
    </source>
</evidence>
<dbReference type="EMBL" id="CP034413">
    <property type="protein sequence ID" value="QCI59474.1"/>
    <property type="molecule type" value="Genomic_DNA"/>
</dbReference>
<dbReference type="KEGG" id="obj:EIO64_09835"/>
<dbReference type="GO" id="GO:0003677">
    <property type="term" value="F:DNA binding"/>
    <property type="evidence" value="ECO:0007669"/>
    <property type="project" value="UniProtKB-KW"/>
</dbReference>
<evidence type="ECO:0000313" key="5">
    <source>
        <dbReference type="EMBL" id="QCI59474.1"/>
    </source>
</evidence>
<accession>A0A4D7AIN7</accession>
<dbReference type="PRINTS" id="PR00035">
    <property type="entry name" value="HTHGNTR"/>
</dbReference>
<dbReference type="InterPro" id="IPR036390">
    <property type="entry name" value="WH_DNA-bd_sf"/>
</dbReference>
<feature type="domain" description="HTH gntR-type" evidence="4">
    <location>
        <begin position="14"/>
        <end position="82"/>
    </location>
</feature>
<dbReference type="SMART" id="SM00345">
    <property type="entry name" value="HTH_GNTR"/>
    <property type="match status" value="1"/>
</dbReference>
<evidence type="ECO:0000259" key="4">
    <source>
        <dbReference type="PROSITE" id="PS50949"/>
    </source>
</evidence>
<evidence type="ECO:0000256" key="1">
    <source>
        <dbReference type="ARBA" id="ARBA00023015"/>
    </source>
</evidence>
<dbReference type="Proteomes" id="UP000298642">
    <property type="component" value="Chromosome"/>
</dbReference>
<dbReference type="InterPro" id="IPR000524">
    <property type="entry name" value="Tscrpt_reg_HTH_GntR"/>
</dbReference>
<keyword evidence="3" id="KW-0804">Transcription</keyword>
<keyword evidence="2" id="KW-0238">DNA-binding</keyword>
<dbReference type="AlphaFoldDB" id="A0A4D7AIN7"/>
<dbReference type="SUPFAM" id="SSF46785">
    <property type="entry name" value="Winged helix' DNA-binding domain"/>
    <property type="match status" value="1"/>
</dbReference>
<dbReference type="Gene3D" id="1.10.10.10">
    <property type="entry name" value="Winged helix-like DNA-binding domain superfamily/Winged helix DNA-binding domain"/>
    <property type="match status" value="1"/>
</dbReference>
<reference evidence="6" key="1">
    <citation type="submission" date="2018-12" db="EMBL/GenBank/DDBJ databases">
        <title>Dusodibacter welbiota gen. nov., sp. nov., isolated from human faeces and emended description of the Oscillibacter genus.</title>
        <authorList>
            <person name="Le Roy T."/>
            <person name="Van der Smissen P."/>
            <person name="Delzenne N."/>
            <person name="Muccioli G."/>
            <person name="Collet J.F."/>
            <person name="Cani P.D."/>
        </authorList>
    </citation>
    <scope>NUCLEOTIDE SEQUENCE [LARGE SCALE GENOMIC DNA]</scope>
    <source>
        <strain evidence="6">J115</strain>
    </source>
</reference>
<gene>
    <name evidence="5" type="ORF">EIO64_09835</name>
</gene>
<keyword evidence="6" id="KW-1185">Reference proteome</keyword>
<evidence type="ECO:0000256" key="3">
    <source>
        <dbReference type="ARBA" id="ARBA00023163"/>
    </source>
</evidence>
<dbReference type="InterPro" id="IPR036388">
    <property type="entry name" value="WH-like_DNA-bd_sf"/>
</dbReference>
<proteinExistence type="predicted"/>
<name>A0A4D7AIN7_9FIRM</name>
<sequence length="135" mass="14727">MGGASVKWQFSNDAPIYSQLIAQIKVGIVSGAFPPGERLPSVRDLATEAGVNPNTMQRALTELERDGLVYSQRTTGRFVTEDQAMIASAKRSLAERHIQAFLEAMTHLGYGREEILTLLRQEETKGGEDNGSSGM</sequence>
<dbReference type="PANTHER" id="PTHR38445">
    <property type="entry name" value="HTH-TYPE TRANSCRIPTIONAL REPRESSOR YTRA"/>
    <property type="match status" value="1"/>
</dbReference>
<protein>
    <submittedName>
        <fullName evidence="5">GntR family transcriptional regulator</fullName>
    </submittedName>
</protein>
<dbReference type="Pfam" id="PF00392">
    <property type="entry name" value="GntR"/>
    <property type="match status" value="1"/>
</dbReference>